<proteinExistence type="predicted"/>
<dbReference type="AlphaFoldDB" id="O48816"/>
<organism evidence="1">
    <name type="scientific">Arabidopsis thaliana</name>
    <name type="common">Mouse-ear cress</name>
    <dbReference type="NCBI Taxonomy" id="3702"/>
    <lineage>
        <taxon>Eukaryota</taxon>
        <taxon>Viridiplantae</taxon>
        <taxon>Streptophyta</taxon>
        <taxon>Embryophyta</taxon>
        <taxon>Tracheophyta</taxon>
        <taxon>Spermatophyta</taxon>
        <taxon>Magnoliopsida</taxon>
        <taxon>eudicotyledons</taxon>
        <taxon>Gunneridae</taxon>
        <taxon>Pentapetalae</taxon>
        <taxon>rosids</taxon>
        <taxon>malvids</taxon>
        <taxon>Brassicales</taxon>
        <taxon>Brassicaceae</taxon>
        <taxon>Camelineae</taxon>
        <taxon>Arabidopsis</taxon>
    </lineage>
</organism>
<name>O48816_ARATH</name>
<sequence length="84" mass="10019">MNLICLLKQRLSRSILLFCIYSNTYMGLKTYVSTIRSTRVTTFFTGIRLKHICISHFYHLEYLNYHLNLLNIVFQNTQVQTIIK</sequence>
<reference evidence="1" key="3">
    <citation type="submission" date="2002-02" db="EMBL/GenBank/DDBJ databases">
        <authorList>
            <person name="Town C.D."/>
            <person name="Kaul S."/>
        </authorList>
    </citation>
    <scope>NUCLEOTIDE SEQUENCE</scope>
</reference>
<reference evidence="1" key="2">
    <citation type="submission" date="2000-03" db="EMBL/GenBank/DDBJ databases">
        <authorList>
            <person name="Rounsley S.D."/>
            <person name="Lin X."/>
            <person name="Ketchum K.A."/>
            <person name="Crosby M.L."/>
            <person name="Brandon R.C."/>
            <person name="Sykes S.M."/>
            <person name="Kaul S."/>
            <person name="Mason T.M."/>
            <person name="Kerlavage A.R."/>
            <person name="Adams M.D."/>
            <person name="Somerville C.R."/>
            <person name="Venter J.C."/>
        </authorList>
    </citation>
    <scope>NUCLEOTIDE SEQUENCE</scope>
</reference>
<dbReference type="EMBL" id="AC003674">
    <property type="protein sequence ID" value="AAB97124.1"/>
    <property type="molecule type" value="Genomic_DNA"/>
</dbReference>
<accession>O48816</accession>
<protein>
    <submittedName>
        <fullName evidence="1">Uncharacterized protein At2g39680</fullName>
    </submittedName>
</protein>
<reference key="1">
    <citation type="journal article" date="1999" name="Nature">
        <title>Sequence and analysis of chromosome 2 of the plant Arabidopsis thaliana.</title>
        <authorList>
            <person name="Lin X."/>
            <person name="Kaul S."/>
            <person name="Rounsley S."/>
            <person name="Shea T.P."/>
            <person name="Benito M.I."/>
            <person name="Town C.D."/>
            <person name="Fujii C.Y."/>
            <person name="Mason T."/>
            <person name="Bowman C.L."/>
            <person name="Barnstead M."/>
            <person name="Feldblyum T.V."/>
            <person name="Buell C.R."/>
            <person name="Ketchum K.A."/>
            <person name="Lee J."/>
            <person name="Ronning C.M."/>
            <person name="Koo H.L."/>
            <person name="Moffat K.S."/>
            <person name="Cronin L.A."/>
            <person name="Shen M."/>
            <person name="Pai G."/>
            <person name="Van Aken S."/>
            <person name="Umayam L."/>
            <person name="Tallon L.J."/>
            <person name="Gill J.E."/>
            <person name="Adams M.D."/>
            <person name="Carrera A.J."/>
            <person name="Creasy T.H."/>
            <person name="Goodman H.M."/>
            <person name="Somerville C.R."/>
            <person name="Copenhaver G.P."/>
            <person name="Preuss D."/>
            <person name="Nierman W.C."/>
            <person name="White O."/>
            <person name="Eisen J.A."/>
            <person name="Salzberg S.L."/>
            <person name="Fraser C.M."/>
            <person name="Venter J.C."/>
        </authorList>
    </citation>
    <scope>NUCLEOTIDE SEQUENCE [LARGE SCALE GENOMIC DNA]</scope>
    <source>
        <strain>cv. Columbia</strain>
    </source>
</reference>
<evidence type="ECO:0000313" key="1">
    <source>
        <dbReference type="EMBL" id="AAB97124.1"/>
    </source>
</evidence>
<dbReference type="PIR" id="B84820">
    <property type="entry name" value="B84820"/>
</dbReference>